<gene>
    <name evidence="11" type="primary">rnhA</name>
    <name evidence="13" type="ORF">SAMN04488516_103135</name>
</gene>
<evidence type="ECO:0000313" key="13">
    <source>
        <dbReference type="EMBL" id="SDN59912.1"/>
    </source>
</evidence>
<evidence type="ECO:0000256" key="11">
    <source>
        <dbReference type="HAMAP-Rule" id="MF_00042"/>
    </source>
</evidence>
<dbReference type="SUPFAM" id="SSF53098">
    <property type="entry name" value="Ribonuclease H-like"/>
    <property type="match status" value="1"/>
</dbReference>
<dbReference type="PANTHER" id="PTHR10642:SF26">
    <property type="entry name" value="RIBONUCLEASE H1"/>
    <property type="match status" value="1"/>
</dbReference>
<comment type="function">
    <text evidence="2 11">Endonuclease that specifically degrades the RNA of RNA-DNA hybrids.</text>
</comment>
<dbReference type="HAMAP" id="MF_00042">
    <property type="entry name" value="RNase_H"/>
    <property type="match status" value="1"/>
</dbReference>
<dbReference type="PANTHER" id="PTHR10642">
    <property type="entry name" value="RIBONUCLEASE H1"/>
    <property type="match status" value="1"/>
</dbReference>
<dbReference type="NCBIfam" id="NF001236">
    <property type="entry name" value="PRK00203.1"/>
    <property type="match status" value="1"/>
</dbReference>
<evidence type="ECO:0000256" key="9">
    <source>
        <dbReference type="ARBA" id="ARBA00022801"/>
    </source>
</evidence>
<dbReference type="AlphaFoldDB" id="A0A1H0CPT2"/>
<dbReference type="GO" id="GO:0004523">
    <property type="term" value="F:RNA-DNA hybrid ribonuclease activity"/>
    <property type="evidence" value="ECO:0007669"/>
    <property type="project" value="UniProtKB-UniRule"/>
</dbReference>
<dbReference type="FunFam" id="3.30.420.10:FF:000089">
    <property type="entry name" value="Ribonuclease H"/>
    <property type="match status" value="1"/>
</dbReference>
<evidence type="ECO:0000256" key="4">
    <source>
        <dbReference type="ARBA" id="ARBA00011245"/>
    </source>
</evidence>
<comment type="similarity">
    <text evidence="3 11">Belongs to the RNase H family.</text>
</comment>
<evidence type="ECO:0000259" key="12">
    <source>
        <dbReference type="PROSITE" id="PS50879"/>
    </source>
</evidence>
<dbReference type="Proteomes" id="UP000199602">
    <property type="component" value="Unassembled WGS sequence"/>
</dbReference>
<feature type="domain" description="RNase H type-1" evidence="12">
    <location>
        <begin position="5"/>
        <end position="147"/>
    </location>
</feature>
<evidence type="ECO:0000313" key="14">
    <source>
        <dbReference type="Proteomes" id="UP000199602"/>
    </source>
</evidence>
<dbReference type="InterPro" id="IPR002156">
    <property type="entry name" value="RNaseH_domain"/>
</dbReference>
<comment type="subcellular location">
    <subcellularLocation>
        <location evidence="11">Cytoplasm</location>
    </subcellularLocation>
</comment>
<proteinExistence type="inferred from homology"/>
<dbReference type="PROSITE" id="PS50879">
    <property type="entry name" value="RNASE_H_1"/>
    <property type="match status" value="1"/>
</dbReference>
<dbReference type="EC" id="3.1.26.4" evidence="5 11"/>
<evidence type="ECO:0000256" key="5">
    <source>
        <dbReference type="ARBA" id="ARBA00012180"/>
    </source>
</evidence>
<dbReference type="GO" id="GO:0043137">
    <property type="term" value="P:DNA replication, removal of RNA primer"/>
    <property type="evidence" value="ECO:0007669"/>
    <property type="project" value="TreeGrafter"/>
</dbReference>
<dbReference type="GO" id="GO:0003676">
    <property type="term" value="F:nucleic acid binding"/>
    <property type="evidence" value="ECO:0007669"/>
    <property type="project" value="InterPro"/>
</dbReference>
<evidence type="ECO:0000256" key="8">
    <source>
        <dbReference type="ARBA" id="ARBA00022759"/>
    </source>
</evidence>
<dbReference type="InterPro" id="IPR022892">
    <property type="entry name" value="RNaseHI"/>
</dbReference>
<feature type="binding site" evidence="11">
    <location>
        <position position="14"/>
    </location>
    <ligand>
        <name>Mg(2+)</name>
        <dbReference type="ChEBI" id="CHEBI:18420"/>
        <label>1</label>
    </ligand>
</feature>
<keyword evidence="6 11" id="KW-0540">Nuclease</keyword>
<feature type="binding site" evidence="11">
    <location>
        <position position="14"/>
    </location>
    <ligand>
        <name>Mg(2+)</name>
        <dbReference type="ChEBI" id="CHEBI:18420"/>
        <label>2</label>
    </ligand>
</feature>
<dbReference type="InterPro" id="IPR050092">
    <property type="entry name" value="RNase_H"/>
</dbReference>
<evidence type="ECO:0000256" key="2">
    <source>
        <dbReference type="ARBA" id="ARBA00004065"/>
    </source>
</evidence>
<accession>A0A1H0CPT2</accession>
<keyword evidence="11" id="KW-0963">Cytoplasm</keyword>
<keyword evidence="8 11" id="KW-0255">Endonuclease</keyword>
<sequence>MKVNNLPEVYLFTDGCSLGNPGPGGIGVILKYKNKSKKIQKGFTSTTNNRMELQAIIEGLMALKKPCKVTVFTDSQYVVKAFNEGWLKNWLKNNWKNASKKPVKNKDLWEKLLQLTQKHTVTFEWIKGHNNHPENEECDSLAKAAAQKIKEEA</sequence>
<feature type="binding site" evidence="11">
    <location>
        <position position="74"/>
    </location>
    <ligand>
        <name>Mg(2+)</name>
        <dbReference type="ChEBI" id="CHEBI:18420"/>
        <label>1</label>
    </ligand>
</feature>
<protein>
    <recommendedName>
        <fullName evidence="5 11">Ribonuclease H</fullName>
        <shortName evidence="11">RNase H</shortName>
        <ecNumber evidence="5 11">3.1.26.4</ecNumber>
    </recommendedName>
</protein>
<dbReference type="Gene3D" id="3.30.420.10">
    <property type="entry name" value="Ribonuclease H-like superfamily/Ribonuclease H"/>
    <property type="match status" value="1"/>
</dbReference>
<dbReference type="RefSeq" id="WP_234970954.1">
    <property type="nucleotide sequence ID" value="NZ_FNIN01000003.1"/>
</dbReference>
<reference evidence="13 14" key="1">
    <citation type="submission" date="2016-10" db="EMBL/GenBank/DDBJ databases">
        <authorList>
            <person name="de Groot N.N."/>
        </authorList>
    </citation>
    <scope>NUCLEOTIDE SEQUENCE [LARGE SCALE GENOMIC DNA]</scope>
    <source>
        <strain evidence="13 14">DSM 15269</strain>
    </source>
</reference>
<organism evidence="13 14">
    <name type="scientific">Desulfonauticus submarinus</name>
    <dbReference type="NCBI Taxonomy" id="206665"/>
    <lineage>
        <taxon>Bacteria</taxon>
        <taxon>Pseudomonadati</taxon>
        <taxon>Thermodesulfobacteriota</taxon>
        <taxon>Desulfovibrionia</taxon>
        <taxon>Desulfovibrionales</taxon>
        <taxon>Desulfonauticaceae</taxon>
        <taxon>Desulfonauticus</taxon>
    </lineage>
</organism>
<dbReference type="GO" id="GO:0000287">
    <property type="term" value="F:magnesium ion binding"/>
    <property type="evidence" value="ECO:0007669"/>
    <property type="project" value="UniProtKB-UniRule"/>
</dbReference>
<evidence type="ECO:0000256" key="6">
    <source>
        <dbReference type="ARBA" id="ARBA00022722"/>
    </source>
</evidence>
<feature type="binding site" evidence="11">
    <location>
        <position position="52"/>
    </location>
    <ligand>
        <name>Mg(2+)</name>
        <dbReference type="ChEBI" id="CHEBI:18420"/>
        <label>1</label>
    </ligand>
</feature>
<dbReference type="STRING" id="206665.SAMN04488516_103135"/>
<keyword evidence="10 11" id="KW-0460">Magnesium</keyword>
<keyword evidence="9 11" id="KW-0378">Hydrolase</keyword>
<dbReference type="InterPro" id="IPR036397">
    <property type="entry name" value="RNaseH_sf"/>
</dbReference>
<dbReference type="CDD" id="cd09278">
    <property type="entry name" value="RNase_HI_prokaryote_like"/>
    <property type="match status" value="1"/>
</dbReference>
<name>A0A1H0CPT2_9BACT</name>
<comment type="cofactor">
    <cofactor evidence="11">
        <name>Mg(2+)</name>
        <dbReference type="ChEBI" id="CHEBI:18420"/>
    </cofactor>
    <text evidence="11">Binds 1 Mg(2+) ion per subunit. May bind a second metal ion at a regulatory site, or after substrate binding.</text>
</comment>
<keyword evidence="7 11" id="KW-0479">Metal-binding</keyword>
<evidence type="ECO:0000256" key="3">
    <source>
        <dbReference type="ARBA" id="ARBA00005300"/>
    </source>
</evidence>
<keyword evidence="14" id="KW-1185">Reference proteome</keyword>
<comment type="subunit">
    <text evidence="4 11">Monomer.</text>
</comment>
<feature type="binding site" evidence="11">
    <location>
        <position position="139"/>
    </location>
    <ligand>
        <name>Mg(2+)</name>
        <dbReference type="ChEBI" id="CHEBI:18420"/>
        <label>2</label>
    </ligand>
</feature>
<dbReference type="Pfam" id="PF00075">
    <property type="entry name" value="RNase_H"/>
    <property type="match status" value="1"/>
</dbReference>
<evidence type="ECO:0000256" key="1">
    <source>
        <dbReference type="ARBA" id="ARBA00000077"/>
    </source>
</evidence>
<evidence type="ECO:0000256" key="10">
    <source>
        <dbReference type="ARBA" id="ARBA00022842"/>
    </source>
</evidence>
<evidence type="ECO:0000256" key="7">
    <source>
        <dbReference type="ARBA" id="ARBA00022723"/>
    </source>
</evidence>
<dbReference type="EMBL" id="FNIN01000003">
    <property type="protein sequence ID" value="SDN59912.1"/>
    <property type="molecule type" value="Genomic_DNA"/>
</dbReference>
<dbReference type="GO" id="GO:0005737">
    <property type="term" value="C:cytoplasm"/>
    <property type="evidence" value="ECO:0007669"/>
    <property type="project" value="UniProtKB-SubCell"/>
</dbReference>
<comment type="catalytic activity">
    <reaction evidence="1 11">
        <text>Endonucleolytic cleavage to 5'-phosphomonoester.</text>
        <dbReference type="EC" id="3.1.26.4"/>
    </reaction>
</comment>
<dbReference type="InterPro" id="IPR012337">
    <property type="entry name" value="RNaseH-like_sf"/>
</dbReference>